<evidence type="ECO:0000313" key="4">
    <source>
        <dbReference type="EMBL" id="EUJ20658.1"/>
    </source>
</evidence>
<accession>W7BL36</accession>
<dbReference type="InterPro" id="IPR036380">
    <property type="entry name" value="Isochorismatase-like_sf"/>
</dbReference>
<dbReference type="EMBL" id="AODD01000029">
    <property type="protein sequence ID" value="EUJ20658.1"/>
    <property type="molecule type" value="Genomic_DNA"/>
</dbReference>
<dbReference type="InterPro" id="IPR050272">
    <property type="entry name" value="Isochorismatase-like_hydrls"/>
</dbReference>
<evidence type="ECO:0000256" key="2">
    <source>
        <dbReference type="ARBA" id="ARBA00022801"/>
    </source>
</evidence>
<feature type="domain" description="Isochorismatase-like" evidence="3">
    <location>
        <begin position="22"/>
        <end position="163"/>
    </location>
</feature>
<evidence type="ECO:0000313" key="5">
    <source>
        <dbReference type="Proteomes" id="UP000019253"/>
    </source>
</evidence>
<dbReference type="InterPro" id="IPR000868">
    <property type="entry name" value="Isochorismatase-like_dom"/>
</dbReference>
<dbReference type="CDD" id="cd01014">
    <property type="entry name" value="nicotinamidase_related"/>
    <property type="match status" value="1"/>
</dbReference>
<dbReference type="PATRIC" id="fig|1265819.5.peg.2923"/>
<keyword evidence="2" id="KW-0378">Hydrolase</keyword>
<evidence type="ECO:0000259" key="3">
    <source>
        <dbReference type="Pfam" id="PF00857"/>
    </source>
</evidence>
<sequence length="194" mass="21179">MMPFSLHLVYQMKEVFQVKKGLIVVDVQNDYFEGGAMPLFKPNEALENAIRIQADFRAQGLPIFYVQHAGTSEAGFLVEGTEGAEIHAGLLPIATENEFVVRKTTPNSFFETDLGEKLKAVGVEQVVIVGMMTHVCIDSTTRQASELGLSPIVIADACTGPDVVFDGRKTSAEDLQISFMAALGFFAEVKPSYK</sequence>
<dbReference type="PANTHER" id="PTHR43540:SF1">
    <property type="entry name" value="ISOCHORISMATASE HYDROLASE"/>
    <property type="match status" value="1"/>
</dbReference>
<dbReference type="PANTHER" id="PTHR43540">
    <property type="entry name" value="PEROXYUREIDOACRYLATE/UREIDOACRYLATE AMIDOHYDROLASE-RELATED"/>
    <property type="match status" value="1"/>
</dbReference>
<dbReference type="SUPFAM" id="SSF52499">
    <property type="entry name" value="Isochorismatase-like hydrolases"/>
    <property type="match status" value="1"/>
</dbReference>
<gene>
    <name evidence="4" type="ORF">PGRAN_14627</name>
</gene>
<dbReference type="AlphaFoldDB" id="W7BL36"/>
<organism evidence="4 5">
    <name type="scientific">Listeria grandensis FSL F6-0971</name>
    <dbReference type="NCBI Taxonomy" id="1265819"/>
    <lineage>
        <taxon>Bacteria</taxon>
        <taxon>Bacillati</taxon>
        <taxon>Bacillota</taxon>
        <taxon>Bacilli</taxon>
        <taxon>Bacillales</taxon>
        <taxon>Listeriaceae</taxon>
        <taxon>Listeria</taxon>
    </lineage>
</organism>
<proteinExistence type="inferred from homology"/>
<dbReference type="Pfam" id="PF00857">
    <property type="entry name" value="Isochorismatase"/>
    <property type="match status" value="1"/>
</dbReference>
<name>W7BL36_9LIST</name>
<protein>
    <submittedName>
        <fullName evidence="4">Isochorismatase</fullName>
    </submittedName>
</protein>
<reference evidence="4 5" key="1">
    <citation type="journal article" date="2014" name="Int. J. Syst. Evol. Microbiol.">
        <title>Listeria floridensis sp. nov., Listeria aquatica sp. nov., Listeria cornellensis sp. nov., Listeria riparia sp. nov. and Listeria grandensis sp. nov., from agricultural and natural environments.</title>
        <authorList>
            <person name="den Bakker H.C."/>
            <person name="Warchocki S."/>
            <person name="Wright E.M."/>
            <person name="Allred A.F."/>
            <person name="Ahlstrom C."/>
            <person name="Manuel C.S."/>
            <person name="Stasiewicz M.J."/>
            <person name="Burrell A."/>
            <person name="Roof S."/>
            <person name="Strawn L."/>
            <person name="Fortes E.D."/>
            <person name="Nightingale K.K."/>
            <person name="Kephart D."/>
            <person name="Wiedmann M."/>
        </authorList>
    </citation>
    <scope>NUCLEOTIDE SEQUENCE [LARGE SCALE GENOMIC DNA]</scope>
    <source>
        <strain evidence="5">FSL F6-971</strain>
    </source>
</reference>
<dbReference type="Gene3D" id="3.40.50.850">
    <property type="entry name" value="Isochorismatase-like"/>
    <property type="match status" value="1"/>
</dbReference>
<comment type="similarity">
    <text evidence="1">Belongs to the isochorismatase family.</text>
</comment>
<keyword evidence="5" id="KW-1185">Reference proteome</keyword>
<comment type="caution">
    <text evidence="4">The sequence shown here is derived from an EMBL/GenBank/DDBJ whole genome shotgun (WGS) entry which is preliminary data.</text>
</comment>
<dbReference type="Proteomes" id="UP000019253">
    <property type="component" value="Unassembled WGS sequence"/>
</dbReference>
<dbReference type="GO" id="GO:0016787">
    <property type="term" value="F:hydrolase activity"/>
    <property type="evidence" value="ECO:0007669"/>
    <property type="project" value="UniProtKB-KW"/>
</dbReference>
<dbReference type="STRING" id="1265819.PGRAN_14627"/>
<evidence type="ECO:0000256" key="1">
    <source>
        <dbReference type="ARBA" id="ARBA00006336"/>
    </source>
</evidence>